<dbReference type="WBParaSite" id="SMUV_0000304901-mRNA-1">
    <property type="protein sequence ID" value="SMUV_0000304901-mRNA-1"/>
    <property type="gene ID" value="SMUV_0000304901"/>
</dbReference>
<dbReference type="AlphaFoldDB" id="A0A0N5AFJ1"/>
<feature type="region of interest" description="Disordered" evidence="1">
    <location>
        <begin position="233"/>
        <end position="260"/>
    </location>
</feature>
<accession>A0A0N5AFJ1</accession>
<proteinExistence type="predicted"/>
<dbReference type="Gene3D" id="6.10.250.3120">
    <property type="match status" value="1"/>
</dbReference>
<protein>
    <submittedName>
        <fullName evidence="4">ASD2 domain-containing protein</fullName>
    </submittedName>
</protein>
<keyword evidence="3" id="KW-1185">Reference proteome</keyword>
<dbReference type="STRING" id="451379.A0A0N5AFJ1"/>
<dbReference type="InterPro" id="IPR014799">
    <property type="entry name" value="ASD2_dom"/>
</dbReference>
<dbReference type="Pfam" id="PF08687">
    <property type="entry name" value="ASD2"/>
    <property type="match status" value="1"/>
</dbReference>
<evidence type="ECO:0000313" key="4">
    <source>
        <dbReference type="WBParaSite" id="SMUV_0000304901-mRNA-1"/>
    </source>
</evidence>
<evidence type="ECO:0000259" key="2">
    <source>
        <dbReference type="Pfam" id="PF08687"/>
    </source>
</evidence>
<organism evidence="3 4">
    <name type="scientific">Syphacia muris</name>
    <dbReference type="NCBI Taxonomy" id="451379"/>
    <lineage>
        <taxon>Eukaryota</taxon>
        <taxon>Metazoa</taxon>
        <taxon>Ecdysozoa</taxon>
        <taxon>Nematoda</taxon>
        <taxon>Chromadorea</taxon>
        <taxon>Rhabditida</taxon>
        <taxon>Spirurina</taxon>
        <taxon>Oxyuridomorpha</taxon>
        <taxon>Oxyuroidea</taxon>
        <taxon>Oxyuridae</taxon>
        <taxon>Syphacia</taxon>
    </lineage>
</organism>
<feature type="region of interest" description="Disordered" evidence="1">
    <location>
        <begin position="152"/>
        <end position="187"/>
    </location>
</feature>
<sequence length="467" mass="52915">MVDMDVDADALAAACRNRAVSKKLFQQLQQQQKNFARSYYQQSIIEQQQQQQQEVMLHRTPSGAQKKIRQRQEQKWLKATSSSNMDQQQSNVNHYGYRNFVASNAYKSILPDDTAFLIPALPPRAAPRVSAPLSSSLTPLNSPANPPVNLCSVPSTSAIGGKPTVEVHPMPSSQQAENSDRSQRSSPDLINEKIREKPAVPKKPSKLVIASHSLAGPVQQQFLNASSLNPTSIPQHSTYSPVQSAAPPFSSKNNPQPSTSTRLFSTPSLMCLHNAMMQPGLTNEEIERIEAKRQMLIGSISHKVAVLDNERVVLEEEFAANDALRRLICDELNERRANALVDKIERNFIQNSQLITLEKKLLMQLERYETMCDSKDPEEEDMRNARVVTLRRQLVDHGVLRKAFDRRDAEVDKQIEMTLNEQRLSQWRYYKEVWKKLTAERQEIDERLTLGREQLAALQKARPAMIS</sequence>
<feature type="compositionally biased region" description="Polar residues" evidence="1">
    <location>
        <begin position="250"/>
        <end position="260"/>
    </location>
</feature>
<feature type="domain" description="ASD2" evidence="2">
    <location>
        <begin position="242"/>
        <end position="460"/>
    </location>
</feature>
<evidence type="ECO:0000313" key="3">
    <source>
        <dbReference type="Proteomes" id="UP000046393"/>
    </source>
</evidence>
<name>A0A0N5AFJ1_9BILA</name>
<evidence type="ECO:0000256" key="1">
    <source>
        <dbReference type="SAM" id="MobiDB-lite"/>
    </source>
</evidence>
<feature type="compositionally biased region" description="Polar residues" evidence="1">
    <location>
        <begin position="233"/>
        <end position="243"/>
    </location>
</feature>
<dbReference type="Proteomes" id="UP000046393">
    <property type="component" value="Unplaced"/>
</dbReference>
<reference evidence="4" key="1">
    <citation type="submission" date="2017-02" db="UniProtKB">
        <authorList>
            <consortium name="WormBaseParasite"/>
        </authorList>
    </citation>
    <scope>IDENTIFICATION</scope>
</reference>